<comment type="caution">
    <text evidence="2">The sequence shown here is derived from an EMBL/GenBank/DDBJ whole genome shotgun (WGS) entry which is preliminary data.</text>
</comment>
<organism evidence="2 3">
    <name type="scientific">Corynebacterium lemuris</name>
    <dbReference type="NCBI Taxonomy" id="1859292"/>
    <lineage>
        <taxon>Bacteria</taxon>
        <taxon>Bacillati</taxon>
        <taxon>Actinomycetota</taxon>
        <taxon>Actinomycetes</taxon>
        <taxon>Mycobacteriales</taxon>
        <taxon>Corynebacteriaceae</taxon>
        <taxon>Corynebacterium</taxon>
    </lineage>
</organism>
<accession>A0ABT2FX17</accession>
<reference evidence="2 3" key="1">
    <citation type="submission" date="2022-08" db="EMBL/GenBank/DDBJ databases">
        <title>YIM 101645 draft genome.</title>
        <authorList>
            <person name="Chen X."/>
        </authorList>
    </citation>
    <scope>NUCLEOTIDE SEQUENCE [LARGE SCALE GENOMIC DNA]</scope>
    <source>
        <strain evidence="2 3">YIM 101645</strain>
    </source>
</reference>
<evidence type="ECO:0000313" key="3">
    <source>
        <dbReference type="Proteomes" id="UP001205965"/>
    </source>
</evidence>
<dbReference type="RefSeq" id="WP_259427851.1">
    <property type="nucleotide sequence ID" value="NZ_JANWTC010000006.1"/>
</dbReference>
<dbReference type="Proteomes" id="UP001205965">
    <property type="component" value="Unassembled WGS sequence"/>
</dbReference>
<name>A0ABT2FX17_9CORY</name>
<gene>
    <name evidence="2" type="ORF">NYP18_08925</name>
</gene>
<evidence type="ECO:0000256" key="1">
    <source>
        <dbReference type="SAM" id="Coils"/>
    </source>
</evidence>
<feature type="coiled-coil region" evidence="1">
    <location>
        <begin position="158"/>
        <end position="198"/>
    </location>
</feature>
<dbReference type="EMBL" id="JANWTC010000006">
    <property type="protein sequence ID" value="MCS5479781.1"/>
    <property type="molecule type" value="Genomic_DNA"/>
</dbReference>
<sequence length="312" mass="35614">MTTPSIVGNHPYADEFPMASEEELAELTESIGTVGLIHPIVLTPDGLVLDGRNRLEACRRAGVDPIFETREGDDDDFKEFVIGVNTTGRRESMTVQIAAASVALILGYEKRINGQWKRNSVPVNTESRTNTWKDAIRQAGTVLDALGPPHLRAVRDGETTLNAVYEEARREKERIENAERLKVEQARQEEDREQYATEYFDQHAAAAEWLSSKPDGVFETRRAAFAAYQEYNREARAAEEVRRQEEERRQQEHRDAIQRDANRLKGFLVGYGQAWGMRDHPHRGEVLDLLDPAERKRFITIEGEITWPEIKN</sequence>
<dbReference type="InterPro" id="IPR036086">
    <property type="entry name" value="ParB/Sulfiredoxin_sf"/>
</dbReference>
<dbReference type="SUPFAM" id="SSF110849">
    <property type="entry name" value="ParB/Sulfiredoxin"/>
    <property type="match status" value="1"/>
</dbReference>
<keyword evidence="1" id="KW-0175">Coiled coil</keyword>
<protein>
    <submittedName>
        <fullName evidence="2">ParB N-terminal domain-containing protein</fullName>
    </submittedName>
</protein>
<proteinExistence type="predicted"/>
<dbReference type="Gene3D" id="3.90.1530.30">
    <property type="match status" value="1"/>
</dbReference>
<keyword evidence="3" id="KW-1185">Reference proteome</keyword>
<evidence type="ECO:0000313" key="2">
    <source>
        <dbReference type="EMBL" id="MCS5479781.1"/>
    </source>
</evidence>
<feature type="coiled-coil region" evidence="1">
    <location>
        <begin position="228"/>
        <end position="255"/>
    </location>
</feature>